<dbReference type="Gene3D" id="3.30.450.20">
    <property type="entry name" value="PAS domain"/>
    <property type="match status" value="1"/>
</dbReference>
<dbReference type="SUPFAM" id="SSF55874">
    <property type="entry name" value="ATPase domain of HSP90 chaperone/DNA topoisomerase II/histidine kinase"/>
    <property type="match status" value="1"/>
</dbReference>
<dbReference type="InterPro" id="IPR035965">
    <property type="entry name" value="PAS-like_dom_sf"/>
</dbReference>
<dbReference type="PROSITE" id="PS50109">
    <property type="entry name" value="HIS_KIN"/>
    <property type="match status" value="1"/>
</dbReference>
<dbReference type="SUPFAM" id="SSF52172">
    <property type="entry name" value="CheY-like"/>
    <property type="match status" value="1"/>
</dbReference>
<dbReference type="SMART" id="SM00448">
    <property type="entry name" value="REC"/>
    <property type="match status" value="1"/>
</dbReference>
<dbReference type="SMART" id="SM00387">
    <property type="entry name" value="HATPase_c"/>
    <property type="match status" value="1"/>
</dbReference>
<evidence type="ECO:0000259" key="4">
    <source>
        <dbReference type="PROSITE" id="PS50109"/>
    </source>
</evidence>
<gene>
    <name evidence="7" type="ORF">ENS59_02995</name>
</gene>
<dbReference type="GO" id="GO:0004673">
    <property type="term" value="F:protein histidine kinase activity"/>
    <property type="evidence" value="ECO:0007669"/>
    <property type="project" value="UniProtKB-EC"/>
</dbReference>
<dbReference type="Pfam" id="PF02518">
    <property type="entry name" value="HATPase_c"/>
    <property type="match status" value="1"/>
</dbReference>
<dbReference type="Pfam" id="PF07568">
    <property type="entry name" value="HisKA_2"/>
    <property type="match status" value="1"/>
</dbReference>
<dbReference type="InterPro" id="IPR011495">
    <property type="entry name" value="Sig_transdc_His_kin_sub2_dim/P"/>
</dbReference>
<dbReference type="PROSITE" id="PS50112">
    <property type="entry name" value="PAS"/>
    <property type="match status" value="1"/>
</dbReference>
<evidence type="ECO:0000259" key="6">
    <source>
        <dbReference type="PROSITE" id="PS50112"/>
    </source>
</evidence>
<sequence>MEKKEVHILLVEDELISALLTKKQLEDYGYKVHHVQTGEDAVSIVTEKLLPVDVLLIDIDLGSDMYGTEAAERILAHEDIPVIFYSSHAERDVVEKTEGITSYGYVLKNAGIVVLDASIKMAIKLFTAKVEQKRTEEKLRESEALFRAVFEQHTAVKLLVDPADGKILDANFAAEQFYGWTREQLKTMYIHDINTLFREEVAKEMQKAVEKKRNYFQFKHRRADGSIRDVEVYSSTLEVKGKPILHSIIHDDTERIWAERELQKQLKEKEILLREVHHRVKNNIATLIALLRFQADTAKDSQVRNGLLEAIARAESMQELYEKLLISGNYQEVSMKAYFEDLINAIVALFLNNLNITIQTSIADFHLDTKRATTLGIITNELLTNVLKYAFVGRKTGTILIQIKKEGPQVSLLIEDDGVGIDEQKLQAKTTGFGLTLIKMLAEELGGTFTLQNNHGTKSMVQFEL</sequence>
<name>A0A7C3IFW7_9SPIR</name>
<comment type="catalytic activity">
    <reaction evidence="1">
        <text>ATP + protein L-histidine = ADP + protein N-phospho-L-histidine.</text>
        <dbReference type="EC" id="2.7.13.3"/>
    </reaction>
</comment>
<feature type="domain" description="Response regulatory" evidence="5">
    <location>
        <begin position="7"/>
        <end position="123"/>
    </location>
</feature>
<dbReference type="PRINTS" id="PR00344">
    <property type="entry name" value="BCTRLSENSOR"/>
</dbReference>
<dbReference type="PROSITE" id="PS50110">
    <property type="entry name" value="RESPONSE_REGULATORY"/>
    <property type="match status" value="1"/>
</dbReference>
<dbReference type="InterPro" id="IPR001789">
    <property type="entry name" value="Sig_transdc_resp-reg_receiver"/>
</dbReference>
<feature type="domain" description="PAS" evidence="6">
    <location>
        <begin position="142"/>
        <end position="211"/>
    </location>
</feature>
<evidence type="ECO:0000256" key="2">
    <source>
        <dbReference type="ARBA" id="ARBA00012438"/>
    </source>
</evidence>
<dbReference type="InterPro" id="IPR005467">
    <property type="entry name" value="His_kinase_dom"/>
</dbReference>
<comment type="caution">
    <text evidence="7">The sequence shown here is derived from an EMBL/GenBank/DDBJ whole genome shotgun (WGS) entry which is preliminary data.</text>
</comment>
<dbReference type="InterPro" id="IPR000014">
    <property type="entry name" value="PAS"/>
</dbReference>
<evidence type="ECO:0000256" key="3">
    <source>
        <dbReference type="PROSITE-ProRule" id="PRU00169"/>
    </source>
</evidence>
<dbReference type="SUPFAM" id="SSF55785">
    <property type="entry name" value="PYP-like sensor domain (PAS domain)"/>
    <property type="match status" value="1"/>
</dbReference>
<evidence type="ECO:0000259" key="5">
    <source>
        <dbReference type="PROSITE" id="PS50110"/>
    </source>
</evidence>
<evidence type="ECO:0000313" key="7">
    <source>
        <dbReference type="EMBL" id="HFH28464.1"/>
    </source>
</evidence>
<dbReference type="PANTHER" id="PTHR43065:SF23">
    <property type="entry name" value="SENSOR HISTIDINE KINASE PDTAS"/>
    <property type="match status" value="1"/>
</dbReference>
<feature type="domain" description="Histidine kinase" evidence="4">
    <location>
        <begin position="275"/>
        <end position="465"/>
    </location>
</feature>
<reference evidence="7" key="1">
    <citation type="journal article" date="2020" name="mSystems">
        <title>Genome- and Community-Level Interaction Insights into Carbon Utilization and Element Cycling Functions of Hydrothermarchaeota in Hydrothermal Sediment.</title>
        <authorList>
            <person name="Zhou Z."/>
            <person name="Liu Y."/>
            <person name="Xu W."/>
            <person name="Pan J."/>
            <person name="Luo Z.H."/>
            <person name="Li M."/>
        </authorList>
    </citation>
    <scope>NUCLEOTIDE SEQUENCE [LARGE SCALE GENOMIC DNA]</scope>
    <source>
        <strain evidence="7">SpSt-503</strain>
    </source>
</reference>
<dbReference type="PANTHER" id="PTHR43065">
    <property type="entry name" value="SENSOR HISTIDINE KINASE"/>
    <property type="match status" value="1"/>
</dbReference>
<keyword evidence="3" id="KW-0597">Phosphoprotein</keyword>
<dbReference type="CDD" id="cd00130">
    <property type="entry name" value="PAS"/>
    <property type="match status" value="1"/>
</dbReference>
<dbReference type="InterPro" id="IPR003594">
    <property type="entry name" value="HATPase_dom"/>
</dbReference>
<accession>A0A7C3IFW7</accession>
<protein>
    <recommendedName>
        <fullName evidence="2">histidine kinase</fullName>
        <ecNumber evidence="2">2.7.13.3</ecNumber>
    </recommendedName>
</protein>
<dbReference type="InterPro" id="IPR011006">
    <property type="entry name" value="CheY-like_superfamily"/>
</dbReference>
<dbReference type="EMBL" id="DSVL01000087">
    <property type="protein sequence ID" value="HFH28464.1"/>
    <property type="molecule type" value="Genomic_DNA"/>
</dbReference>
<dbReference type="SMART" id="SM00091">
    <property type="entry name" value="PAS"/>
    <property type="match status" value="1"/>
</dbReference>
<dbReference type="InterPro" id="IPR036890">
    <property type="entry name" value="HATPase_C_sf"/>
</dbReference>
<feature type="modified residue" description="4-aspartylphosphate" evidence="3">
    <location>
        <position position="58"/>
    </location>
</feature>
<proteinExistence type="predicted"/>
<dbReference type="EC" id="2.7.13.3" evidence="2"/>
<dbReference type="Gene3D" id="3.40.50.2300">
    <property type="match status" value="1"/>
</dbReference>
<dbReference type="InterPro" id="IPR004358">
    <property type="entry name" value="Sig_transdc_His_kin-like_C"/>
</dbReference>
<evidence type="ECO:0000256" key="1">
    <source>
        <dbReference type="ARBA" id="ARBA00000085"/>
    </source>
</evidence>
<organism evidence="7">
    <name type="scientific">Gracilinema caldarium</name>
    <dbReference type="NCBI Taxonomy" id="215591"/>
    <lineage>
        <taxon>Bacteria</taxon>
        <taxon>Pseudomonadati</taxon>
        <taxon>Spirochaetota</taxon>
        <taxon>Spirochaetia</taxon>
        <taxon>Spirochaetales</taxon>
        <taxon>Breznakiellaceae</taxon>
        <taxon>Gracilinema</taxon>
    </lineage>
</organism>
<dbReference type="GO" id="GO:0000160">
    <property type="term" value="P:phosphorelay signal transduction system"/>
    <property type="evidence" value="ECO:0007669"/>
    <property type="project" value="InterPro"/>
</dbReference>
<dbReference type="Gene3D" id="3.30.565.10">
    <property type="entry name" value="Histidine kinase-like ATPase, C-terminal domain"/>
    <property type="match status" value="1"/>
</dbReference>
<dbReference type="Pfam" id="PF00072">
    <property type="entry name" value="Response_reg"/>
    <property type="match status" value="1"/>
</dbReference>
<dbReference type="NCBIfam" id="TIGR00229">
    <property type="entry name" value="sensory_box"/>
    <property type="match status" value="1"/>
</dbReference>
<dbReference type="AlphaFoldDB" id="A0A7C3IFW7"/>
<dbReference type="Pfam" id="PF13426">
    <property type="entry name" value="PAS_9"/>
    <property type="match status" value="1"/>
</dbReference>